<dbReference type="GeneID" id="77729274"/>
<proteinExistence type="predicted"/>
<dbReference type="PANTHER" id="PTHR13489">
    <property type="entry name" value="MINI-CHROMOSOME MAINTENANCE COMPLEX-BINDING PROTEIN"/>
    <property type="match status" value="1"/>
</dbReference>
<reference evidence="3" key="1">
    <citation type="journal article" date="2022" name="G3 (Bethesda)">
        <title>High quality genome of the basidiomycete yeast Dioszegia hungarica PDD-24b-2 isolated from cloud water.</title>
        <authorList>
            <person name="Jarrige D."/>
            <person name="Haridas S."/>
            <person name="Bleykasten-Grosshans C."/>
            <person name="Joly M."/>
            <person name="Nadalig T."/>
            <person name="Sancelme M."/>
            <person name="Vuilleumier S."/>
            <person name="Grigoriev I.V."/>
            <person name="Amato P."/>
            <person name="Bringel F."/>
        </authorList>
    </citation>
    <scope>NUCLEOTIDE SEQUENCE</scope>
    <source>
        <strain evidence="3">PDD-24b-2</strain>
    </source>
</reference>
<gene>
    <name evidence="3" type="ORF">MKK02DRAFT_38373</name>
</gene>
<comment type="caution">
    <text evidence="3">The sequence shown here is derived from an EMBL/GenBank/DDBJ whole genome shotgun (WGS) entry which is preliminary data.</text>
</comment>
<accession>A0AA38H6D2</accession>
<dbReference type="AlphaFoldDB" id="A0AA38H6D2"/>
<evidence type="ECO:0000313" key="3">
    <source>
        <dbReference type="EMBL" id="KAI9633716.1"/>
    </source>
</evidence>
<organism evidence="3 4">
    <name type="scientific">Dioszegia hungarica</name>
    <dbReference type="NCBI Taxonomy" id="4972"/>
    <lineage>
        <taxon>Eukaryota</taxon>
        <taxon>Fungi</taxon>
        <taxon>Dikarya</taxon>
        <taxon>Basidiomycota</taxon>
        <taxon>Agaricomycotina</taxon>
        <taxon>Tremellomycetes</taxon>
        <taxon>Tremellales</taxon>
        <taxon>Bulleribasidiaceae</taxon>
        <taxon>Dioszegia</taxon>
    </lineage>
</organism>
<dbReference type="GO" id="GO:0006261">
    <property type="term" value="P:DNA-templated DNA replication"/>
    <property type="evidence" value="ECO:0007669"/>
    <property type="project" value="TreeGrafter"/>
</dbReference>
<dbReference type="GO" id="GO:0005634">
    <property type="term" value="C:nucleus"/>
    <property type="evidence" value="ECO:0007669"/>
    <property type="project" value="UniProtKB-SubCell"/>
</dbReference>
<dbReference type="EMBL" id="JAKWFO010000008">
    <property type="protein sequence ID" value="KAI9633716.1"/>
    <property type="molecule type" value="Genomic_DNA"/>
</dbReference>
<name>A0AA38H6D2_9TREE</name>
<sequence>MLDIKDIIRTALQEHDGETGLELEDFIGSISARLDDVASIPAYDHTSKPLSLVSFRCMLQDTGYPMEVYLPGEQPQEGQEVDWSKLRERWVGWGVEIPGENDWVKNPSSDSLSNGLASLHMNGSTASHPPALQSKFHLSSQSANYLGALVKVYDDVSFRPASTHTFVGLLSTAALPSPISASGNEADEAVIVPTIHVLRGPLPPPVEESIRDVEATRSALLQYLASELPVDALSAEYILLALLASPSVRPPALQPLGTLSLNLIGAIPSLSATLRRLVPATVDLPLTLQTLHSTSFTPSSTTSSASDSSSLSSGLLQLAEGTVLVIDETAMGDGGKLLEKAVRNLQALTETMAEQKVRYEYPYMDGLKMDAWIRPIVLSDGKSLVPVDIHLPLLPSTSTPSPSSSTTPDLPAFRSYLRKYGSLAHARKLVIPESTAAKIQDDFVTYRRAQGVGGDAEEVLKRRMKIARLVAVSYEDAVLSEERWARVIEMDEEAEKRMKDRKKCGAGK</sequence>
<dbReference type="GO" id="GO:0003682">
    <property type="term" value="F:chromatin binding"/>
    <property type="evidence" value="ECO:0007669"/>
    <property type="project" value="TreeGrafter"/>
</dbReference>
<protein>
    <recommendedName>
        <fullName evidence="5">Mini-chromosome maintenance complex-binding protein</fullName>
    </recommendedName>
</protein>
<comment type="subcellular location">
    <subcellularLocation>
        <location evidence="1">Nucleus</location>
    </subcellularLocation>
</comment>
<keyword evidence="2" id="KW-0539">Nucleus</keyword>
<dbReference type="RefSeq" id="XP_052943493.1">
    <property type="nucleotide sequence ID" value="XM_053090069.1"/>
</dbReference>
<dbReference type="InterPro" id="IPR019140">
    <property type="entry name" value="MCM_complex-bd"/>
</dbReference>
<evidence type="ECO:0000313" key="4">
    <source>
        <dbReference type="Proteomes" id="UP001164286"/>
    </source>
</evidence>
<dbReference type="Pfam" id="PF09739">
    <property type="entry name" value="MCM_bind"/>
    <property type="match status" value="1"/>
</dbReference>
<dbReference type="PANTHER" id="PTHR13489:SF0">
    <property type="entry name" value="MINI-CHROMOSOME MAINTENANCE COMPLEX-BINDING PROTEIN"/>
    <property type="match status" value="1"/>
</dbReference>
<dbReference type="Proteomes" id="UP001164286">
    <property type="component" value="Unassembled WGS sequence"/>
</dbReference>
<evidence type="ECO:0008006" key="5">
    <source>
        <dbReference type="Google" id="ProtNLM"/>
    </source>
</evidence>
<evidence type="ECO:0000256" key="1">
    <source>
        <dbReference type="ARBA" id="ARBA00004123"/>
    </source>
</evidence>
<keyword evidence="4" id="KW-1185">Reference proteome</keyword>
<evidence type="ECO:0000256" key="2">
    <source>
        <dbReference type="ARBA" id="ARBA00023242"/>
    </source>
</evidence>